<keyword evidence="2 6" id="KW-0238">DNA-binding</keyword>
<evidence type="ECO:0000313" key="7">
    <source>
        <dbReference type="Proteomes" id="UP001235840"/>
    </source>
</evidence>
<dbReference type="PROSITE" id="PS51118">
    <property type="entry name" value="HTH_HXLR"/>
    <property type="match status" value="1"/>
</dbReference>
<evidence type="ECO:0000256" key="2">
    <source>
        <dbReference type="ARBA" id="ARBA00023125"/>
    </source>
</evidence>
<evidence type="ECO:0000256" key="1">
    <source>
        <dbReference type="ARBA" id="ARBA00023015"/>
    </source>
</evidence>
<dbReference type="Proteomes" id="UP001235840">
    <property type="component" value="Unassembled WGS sequence"/>
</dbReference>
<evidence type="ECO:0000313" key="6">
    <source>
        <dbReference type="EMBL" id="MDQ0166148.1"/>
    </source>
</evidence>
<sequence length="115" mass="13261">MGEEIRYCPVEKALAVISGKWKPYIFRYLTGQTKRFGELQRALPHVTRKTLTQQLREMEEDGVVIRKVYPQVPPKVEYSLSDYGKTLIPVMSSLSSWGQVHSKRDNHARDNQPDG</sequence>
<feature type="compositionally biased region" description="Basic and acidic residues" evidence="4">
    <location>
        <begin position="102"/>
        <end position="115"/>
    </location>
</feature>
<proteinExistence type="predicted"/>
<dbReference type="EMBL" id="JAUSTY010000007">
    <property type="protein sequence ID" value="MDQ0166148.1"/>
    <property type="molecule type" value="Genomic_DNA"/>
</dbReference>
<dbReference type="Pfam" id="PF01638">
    <property type="entry name" value="HxlR"/>
    <property type="match status" value="1"/>
</dbReference>
<dbReference type="InterPro" id="IPR002577">
    <property type="entry name" value="HTH_HxlR"/>
</dbReference>
<keyword evidence="1" id="KW-0805">Transcription regulation</keyword>
<feature type="domain" description="HTH hxlR-type" evidence="5">
    <location>
        <begin position="8"/>
        <end position="106"/>
    </location>
</feature>
<keyword evidence="3" id="KW-0804">Transcription</keyword>
<dbReference type="PANTHER" id="PTHR33204:SF29">
    <property type="entry name" value="TRANSCRIPTIONAL REGULATOR"/>
    <property type="match status" value="1"/>
</dbReference>
<dbReference type="RefSeq" id="WP_307394134.1">
    <property type="nucleotide sequence ID" value="NZ_BAAADK010000048.1"/>
</dbReference>
<gene>
    <name evidence="6" type="ORF">J2S11_002049</name>
</gene>
<reference evidence="6 7" key="1">
    <citation type="submission" date="2023-07" db="EMBL/GenBank/DDBJ databases">
        <title>Genomic Encyclopedia of Type Strains, Phase IV (KMG-IV): sequencing the most valuable type-strain genomes for metagenomic binning, comparative biology and taxonomic classification.</title>
        <authorList>
            <person name="Goeker M."/>
        </authorList>
    </citation>
    <scope>NUCLEOTIDE SEQUENCE [LARGE SCALE GENOMIC DNA]</scope>
    <source>
        <strain evidence="6 7">DSM 12751</strain>
    </source>
</reference>
<dbReference type="Gene3D" id="1.10.10.10">
    <property type="entry name" value="Winged helix-like DNA-binding domain superfamily/Winged helix DNA-binding domain"/>
    <property type="match status" value="1"/>
</dbReference>
<dbReference type="SUPFAM" id="SSF46785">
    <property type="entry name" value="Winged helix' DNA-binding domain"/>
    <property type="match status" value="1"/>
</dbReference>
<protein>
    <submittedName>
        <fullName evidence="6">DNA-binding HxlR family transcriptional regulator</fullName>
    </submittedName>
</protein>
<name>A0ABT9VYS7_9BACI</name>
<keyword evidence="7" id="KW-1185">Reference proteome</keyword>
<evidence type="ECO:0000256" key="3">
    <source>
        <dbReference type="ARBA" id="ARBA00023163"/>
    </source>
</evidence>
<dbReference type="InterPro" id="IPR036388">
    <property type="entry name" value="WH-like_DNA-bd_sf"/>
</dbReference>
<organism evidence="6 7">
    <name type="scientific">Caldalkalibacillus horti</name>
    <dbReference type="NCBI Taxonomy" id="77523"/>
    <lineage>
        <taxon>Bacteria</taxon>
        <taxon>Bacillati</taxon>
        <taxon>Bacillota</taxon>
        <taxon>Bacilli</taxon>
        <taxon>Bacillales</taxon>
        <taxon>Bacillaceae</taxon>
        <taxon>Caldalkalibacillus</taxon>
    </lineage>
</organism>
<accession>A0ABT9VYS7</accession>
<dbReference type="GO" id="GO:0003677">
    <property type="term" value="F:DNA binding"/>
    <property type="evidence" value="ECO:0007669"/>
    <property type="project" value="UniProtKB-KW"/>
</dbReference>
<comment type="caution">
    <text evidence="6">The sequence shown here is derived from an EMBL/GenBank/DDBJ whole genome shotgun (WGS) entry which is preliminary data.</text>
</comment>
<evidence type="ECO:0000256" key="4">
    <source>
        <dbReference type="SAM" id="MobiDB-lite"/>
    </source>
</evidence>
<dbReference type="InterPro" id="IPR036390">
    <property type="entry name" value="WH_DNA-bd_sf"/>
</dbReference>
<dbReference type="PANTHER" id="PTHR33204">
    <property type="entry name" value="TRANSCRIPTIONAL REGULATOR, MARR FAMILY"/>
    <property type="match status" value="1"/>
</dbReference>
<feature type="region of interest" description="Disordered" evidence="4">
    <location>
        <begin position="96"/>
        <end position="115"/>
    </location>
</feature>
<evidence type="ECO:0000259" key="5">
    <source>
        <dbReference type="PROSITE" id="PS51118"/>
    </source>
</evidence>